<evidence type="ECO:0000313" key="3">
    <source>
        <dbReference type="Proteomes" id="UP000299102"/>
    </source>
</evidence>
<sequence length="93" mass="10132">MPAARGAAGGGAVETRRLRYAGILVETSLEEMSLRRGVCAARRQALARGTANSPDECIIVHIFRANKISENGLSERGENETELDRPHDPDHVH</sequence>
<evidence type="ECO:0000313" key="2">
    <source>
        <dbReference type="EMBL" id="GBP41106.1"/>
    </source>
</evidence>
<keyword evidence="3" id="KW-1185">Reference proteome</keyword>
<reference evidence="2 3" key="1">
    <citation type="journal article" date="2019" name="Commun. Biol.">
        <title>The bagworm genome reveals a unique fibroin gene that provides high tensile strength.</title>
        <authorList>
            <person name="Kono N."/>
            <person name="Nakamura H."/>
            <person name="Ohtoshi R."/>
            <person name="Tomita M."/>
            <person name="Numata K."/>
            <person name="Arakawa K."/>
        </authorList>
    </citation>
    <scope>NUCLEOTIDE SEQUENCE [LARGE SCALE GENOMIC DNA]</scope>
</reference>
<organism evidence="2 3">
    <name type="scientific">Eumeta variegata</name>
    <name type="common">Bagworm moth</name>
    <name type="synonym">Eumeta japonica</name>
    <dbReference type="NCBI Taxonomy" id="151549"/>
    <lineage>
        <taxon>Eukaryota</taxon>
        <taxon>Metazoa</taxon>
        <taxon>Ecdysozoa</taxon>
        <taxon>Arthropoda</taxon>
        <taxon>Hexapoda</taxon>
        <taxon>Insecta</taxon>
        <taxon>Pterygota</taxon>
        <taxon>Neoptera</taxon>
        <taxon>Endopterygota</taxon>
        <taxon>Lepidoptera</taxon>
        <taxon>Glossata</taxon>
        <taxon>Ditrysia</taxon>
        <taxon>Tineoidea</taxon>
        <taxon>Psychidae</taxon>
        <taxon>Oiketicinae</taxon>
        <taxon>Eumeta</taxon>
    </lineage>
</organism>
<protein>
    <submittedName>
        <fullName evidence="2">Uncharacterized protein</fullName>
    </submittedName>
</protein>
<comment type="caution">
    <text evidence="2">The sequence shown here is derived from an EMBL/GenBank/DDBJ whole genome shotgun (WGS) entry which is preliminary data.</text>
</comment>
<accession>A0A4C1VPN6</accession>
<dbReference type="Proteomes" id="UP000299102">
    <property type="component" value="Unassembled WGS sequence"/>
</dbReference>
<feature type="region of interest" description="Disordered" evidence="1">
    <location>
        <begin position="70"/>
        <end position="93"/>
    </location>
</feature>
<evidence type="ECO:0000256" key="1">
    <source>
        <dbReference type="SAM" id="MobiDB-lite"/>
    </source>
</evidence>
<feature type="compositionally biased region" description="Basic and acidic residues" evidence="1">
    <location>
        <begin position="73"/>
        <end position="93"/>
    </location>
</feature>
<name>A0A4C1VPN6_EUMVA</name>
<dbReference type="EMBL" id="BGZK01000393">
    <property type="protein sequence ID" value="GBP41106.1"/>
    <property type="molecule type" value="Genomic_DNA"/>
</dbReference>
<proteinExistence type="predicted"/>
<dbReference type="AlphaFoldDB" id="A0A4C1VPN6"/>
<gene>
    <name evidence="2" type="ORF">EVAR_32559_1</name>
</gene>